<dbReference type="GO" id="GO:0003677">
    <property type="term" value="F:DNA binding"/>
    <property type="evidence" value="ECO:0007669"/>
    <property type="project" value="InterPro"/>
</dbReference>
<gene>
    <name evidence="10" type="primary">25500959</name>
    <name evidence="8" type="ordered locus">MTR_8g032710</name>
    <name evidence="9" type="ORF">MtrunA17_Chr8g0350761</name>
</gene>
<dbReference type="InterPro" id="IPR045279">
    <property type="entry name" value="ARR-like"/>
</dbReference>
<dbReference type="Proteomes" id="UP000002051">
    <property type="component" value="Chromosome 8"/>
</dbReference>
<evidence type="ECO:0000313" key="9">
    <source>
        <dbReference type="EMBL" id="RHN40070.1"/>
    </source>
</evidence>
<dbReference type="SUPFAM" id="SSF52172">
    <property type="entry name" value="CheY-like"/>
    <property type="match status" value="1"/>
</dbReference>
<evidence type="ECO:0000256" key="5">
    <source>
        <dbReference type="ARBA" id="ARBA00023242"/>
    </source>
</evidence>
<dbReference type="EMBL" id="CM001224">
    <property type="protein sequence ID" value="KEH18975.1"/>
    <property type="molecule type" value="Genomic_DNA"/>
</dbReference>
<keyword evidence="2" id="KW-0902">Two-component regulatory system</keyword>
<accession>A0A072TZK7</accession>
<dbReference type="PROSITE" id="PS50110">
    <property type="entry name" value="RESPONSE_REGULATORY"/>
    <property type="match status" value="1"/>
</dbReference>
<dbReference type="InterPro" id="IPR006447">
    <property type="entry name" value="Myb_dom_plants"/>
</dbReference>
<evidence type="ECO:0000256" key="6">
    <source>
        <dbReference type="PROSITE-ProRule" id="PRU00169"/>
    </source>
</evidence>
<keyword evidence="11" id="KW-1185">Reference proteome</keyword>
<name>A0A072TZK7_MEDTR</name>
<keyword evidence="5" id="KW-0539">Nucleus</keyword>
<dbReference type="GO" id="GO:0009736">
    <property type="term" value="P:cytokinin-activated signaling pathway"/>
    <property type="evidence" value="ECO:0007669"/>
    <property type="project" value="InterPro"/>
</dbReference>
<dbReference type="GO" id="GO:0005634">
    <property type="term" value="C:nucleus"/>
    <property type="evidence" value="ECO:0007669"/>
    <property type="project" value="UniProtKB-SubCell"/>
</dbReference>
<evidence type="ECO:0000256" key="3">
    <source>
        <dbReference type="ARBA" id="ARBA00023015"/>
    </source>
</evidence>
<dbReference type="PANTHER" id="PTHR43874">
    <property type="entry name" value="TWO-COMPONENT RESPONSE REGULATOR"/>
    <property type="match status" value="1"/>
</dbReference>
<dbReference type="NCBIfam" id="TIGR01557">
    <property type="entry name" value="myb_SHAQKYF"/>
    <property type="match status" value="1"/>
</dbReference>
<dbReference type="CDD" id="cd17584">
    <property type="entry name" value="REC_typeB_ARR-like"/>
    <property type="match status" value="1"/>
</dbReference>
<feature type="domain" description="Response regulatory" evidence="7">
    <location>
        <begin position="22"/>
        <end position="138"/>
    </location>
</feature>
<dbReference type="InterPro" id="IPR009057">
    <property type="entry name" value="Homeodomain-like_sf"/>
</dbReference>
<evidence type="ECO:0000259" key="7">
    <source>
        <dbReference type="PROSITE" id="PS50110"/>
    </source>
</evidence>
<evidence type="ECO:0000256" key="2">
    <source>
        <dbReference type="ARBA" id="ARBA00023012"/>
    </source>
</evidence>
<dbReference type="KEGG" id="mtr:25500959"/>
<organism evidence="8 11">
    <name type="scientific">Medicago truncatula</name>
    <name type="common">Barrel medic</name>
    <name type="synonym">Medicago tribuloides</name>
    <dbReference type="NCBI Taxonomy" id="3880"/>
    <lineage>
        <taxon>Eukaryota</taxon>
        <taxon>Viridiplantae</taxon>
        <taxon>Streptophyta</taxon>
        <taxon>Embryophyta</taxon>
        <taxon>Tracheophyta</taxon>
        <taxon>Spermatophyta</taxon>
        <taxon>Magnoliopsida</taxon>
        <taxon>eudicotyledons</taxon>
        <taxon>Gunneridae</taxon>
        <taxon>Pentapetalae</taxon>
        <taxon>rosids</taxon>
        <taxon>fabids</taxon>
        <taxon>Fabales</taxon>
        <taxon>Fabaceae</taxon>
        <taxon>Papilionoideae</taxon>
        <taxon>50 kb inversion clade</taxon>
        <taxon>NPAAA clade</taxon>
        <taxon>Hologalegina</taxon>
        <taxon>IRL clade</taxon>
        <taxon>Trifolieae</taxon>
        <taxon>Medicago</taxon>
    </lineage>
</organism>
<proteinExistence type="predicted"/>
<dbReference type="Proteomes" id="UP000265566">
    <property type="component" value="Chromosome 8"/>
</dbReference>
<dbReference type="Gramene" id="rna46166">
    <property type="protein sequence ID" value="RHN40070.1"/>
    <property type="gene ID" value="gene46166"/>
</dbReference>
<dbReference type="InterPro" id="IPR001789">
    <property type="entry name" value="Sig_transdc_resp-reg_receiver"/>
</dbReference>
<dbReference type="GO" id="GO:0000160">
    <property type="term" value="P:phosphorelay signal transduction system"/>
    <property type="evidence" value="ECO:0007669"/>
    <property type="project" value="UniProtKB-KW"/>
</dbReference>
<dbReference type="SMART" id="SM00448">
    <property type="entry name" value="REC"/>
    <property type="match status" value="1"/>
</dbReference>
<dbReference type="EMBL" id="PSQE01000008">
    <property type="protein sequence ID" value="RHN40070.1"/>
    <property type="molecule type" value="Genomic_DNA"/>
</dbReference>
<reference evidence="8 11" key="1">
    <citation type="journal article" date="2011" name="Nature">
        <title>The Medicago genome provides insight into the evolution of rhizobial symbioses.</title>
        <authorList>
            <person name="Young N.D."/>
            <person name="Debelle F."/>
            <person name="Oldroyd G.E."/>
            <person name="Geurts R."/>
            <person name="Cannon S.B."/>
            <person name="Udvardi M.K."/>
            <person name="Benedito V.A."/>
            <person name="Mayer K.F."/>
            <person name="Gouzy J."/>
            <person name="Schoof H."/>
            <person name="Van de Peer Y."/>
            <person name="Proost S."/>
            <person name="Cook D.R."/>
            <person name="Meyers B.C."/>
            <person name="Spannagl M."/>
            <person name="Cheung F."/>
            <person name="De Mita S."/>
            <person name="Krishnakumar V."/>
            <person name="Gundlach H."/>
            <person name="Zhou S."/>
            <person name="Mudge J."/>
            <person name="Bharti A.K."/>
            <person name="Murray J.D."/>
            <person name="Naoumkina M.A."/>
            <person name="Rosen B."/>
            <person name="Silverstein K.A."/>
            <person name="Tang H."/>
            <person name="Rombauts S."/>
            <person name="Zhao P.X."/>
            <person name="Zhou P."/>
            <person name="Barbe V."/>
            <person name="Bardou P."/>
            <person name="Bechner M."/>
            <person name="Bellec A."/>
            <person name="Berger A."/>
            <person name="Berges H."/>
            <person name="Bidwell S."/>
            <person name="Bisseling T."/>
            <person name="Choisne N."/>
            <person name="Couloux A."/>
            <person name="Denny R."/>
            <person name="Deshpande S."/>
            <person name="Dai X."/>
            <person name="Doyle J.J."/>
            <person name="Dudez A.M."/>
            <person name="Farmer A.D."/>
            <person name="Fouteau S."/>
            <person name="Franken C."/>
            <person name="Gibelin C."/>
            <person name="Gish J."/>
            <person name="Goldstein S."/>
            <person name="Gonzalez A.J."/>
            <person name="Green P.J."/>
            <person name="Hallab A."/>
            <person name="Hartog M."/>
            <person name="Hua A."/>
            <person name="Humphray S.J."/>
            <person name="Jeong D.H."/>
            <person name="Jing Y."/>
            <person name="Jocker A."/>
            <person name="Kenton S.M."/>
            <person name="Kim D.J."/>
            <person name="Klee K."/>
            <person name="Lai H."/>
            <person name="Lang C."/>
            <person name="Lin S."/>
            <person name="Macmil S.L."/>
            <person name="Magdelenat G."/>
            <person name="Matthews L."/>
            <person name="McCorrison J."/>
            <person name="Monaghan E.L."/>
            <person name="Mun J.H."/>
            <person name="Najar F.Z."/>
            <person name="Nicholson C."/>
            <person name="Noirot C."/>
            <person name="O'Bleness M."/>
            <person name="Paule C.R."/>
            <person name="Poulain J."/>
            <person name="Prion F."/>
            <person name="Qin B."/>
            <person name="Qu C."/>
            <person name="Retzel E.F."/>
            <person name="Riddle C."/>
            <person name="Sallet E."/>
            <person name="Samain S."/>
            <person name="Samson N."/>
            <person name="Sanders I."/>
            <person name="Saurat O."/>
            <person name="Scarpelli C."/>
            <person name="Schiex T."/>
            <person name="Segurens B."/>
            <person name="Severin A.J."/>
            <person name="Sherrier D.J."/>
            <person name="Shi R."/>
            <person name="Sims S."/>
            <person name="Singer S.R."/>
            <person name="Sinharoy S."/>
            <person name="Sterck L."/>
            <person name="Viollet A."/>
            <person name="Wang B.B."/>
            <person name="Wang K."/>
            <person name="Wang M."/>
            <person name="Wang X."/>
            <person name="Warfsmann J."/>
            <person name="Weissenbach J."/>
            <person name="White D.D."/>
            <person name="White J.D."/>
            <person name="Wiley G.B."/>
            <person name="Wincker P."/>
            <person name="Xing Y."/>
            <person name="Yang L."/>
            <person name="Yao Z."/>
            <person name="Ying F."/>
            <person name="Zhai J."/>
            <person name="Zhou L."/>
            <person name="Zuber A."/>
            <person name="Denarie J."/>
            <person name="Dixon R.A."/>
            <person name="May G.D."/>
            <person name="Schwartz D.C."/>
            <person name="Rogers J."/>
            <person name="Quetier F."/>
            <person name="Town C.D."/>
            <person name="Roe B.A."/>
        </authorList>
    </citation>
    <scope>NUCLEOTIDE SEQUENCE [LARGE SCALE GENOMIC DNA]</scope>
    <source>
        <strain evidence="8">A17</strain>
        <strain evidence="10 11">cv. Jemalong A17</strain>
    </source>
</reference>
<sequence length="476" mass="53180">MESDKSQSVTLRRYHGPVAGVKVLVVDANSACRTIVSKMLISLGYEVMTASLASDALSIICEKKNEVNLVLVEVQLPDMEIYELIEKMGESSNLPSFIMTAYDDDTPSISRALGFGAKWCFRKPVQISDLHDLWRFAVWNRYETTVTEAVPDFVWRLSDVIMATKGLACQPSMNTGERSRQNAIGLEGQPSLNAGEKTLRSANGKEHEFPDNDNSVLLNRKRKSWTDDLHRKFLEAVEIAGIDAGSKTIFQIMNVEEFTKESASNYLQRYRQSMNLRATAMEQHVNGYVSRTNKSQGKCPLEKQVLINDPKDLSNFVPVHILDTSATFLPLESSSCQESPFSQNQLSLPLEQQGVAHTTSSLGRFINRVNDDVSEKISQVFNTEDGEVSNAGQQLNFSTPLTFDMCEPLCTVLPMPPLPPDEKAYYDKFFYAKGTQLFTDEDLKMWLSTIRGMNMPVMFHCACARAASTSNVNAVA</sequence>
<dbReference type="Gene3D" id="1.10.10.60">
    <property type="entry name" value="Homeodomain-like"/>
    <property type="match status" value="1"/>
</dbReference>
<dbReference type="OrthoDB" id="1420446at2759"/>
<dbReference type="HOGENOM" id="CLU_565518_0_0_1"/>
<dbReference type="SUPFAM" id="SSF46689">
    <property type="entry name" value="Homeodomain-like"/>
    <property type="match status" value="1"/>
</dbReference>
<comment type="subcellular location">
    <subcellularLocation>
        <location evidence="1">Nucleus</location>
    </subcellularLocation>
</comment>
<dbReference type="InterPro" id="IPR011006">
    <property type="entry name" value="CheY-like_superfamily"/>
</dbReference>
<dbReference type="AlphaFoldDB" id="A0A072TZK7"/>
<keyword evidence="3" id="KW-0805">Transcription regulation</keyword>
<evidence type="ECO:0000313" key="10">
    <source>
        <dbReference type="EnsemblPlants" id="KEH18975"/>
    </source>
</evidence>
<evidence type="ECO:0000313" key="11">
    <source>
        <dbReference type="Proteomes" id="UP000002051"/>
    </source>
</evidence>
<dbReference type="PANTHER" id="PTHR43874:SF58">
    <property type="entry name" value="TWO-COMPONENT RESPONSE REGULATOR-LIKE APRR8-RELATED"/>
    <property type="match status" value="1"/>
</dbReference>
<dbReference type="Gene3D" id="3.40.50.2300">
    <property type="match status" value="1"/>
</dbReference>
<dbReference type="EnsemblPlants" id="KEH18975">
    <property type="protein sequence ID" value="KEH18975"/>
    <property type="gene ID" value="MTR_8g032710"/>
</dbReference>
<reference evidence="9" key="4">
    <citation type="journal article" date="2018" name="Nat. Plants">
        <title>Whole-genome landscape of Medicago truncatula symbiotic genes.</title>
        <authorList>
            <person name="Pecrix Y."/>
            <person name="Gamas P."/>
            <person name="Carrere S."/>
        </authorList>
    </citation>
    <scope>NUCLEOTIDE SEQUENCE</scope>
    <source>
        <tissue evidence="9">Leaves</tissue>
    </source>
</reference>
<evidence type="ECO:0000256" key="1">
    <source>
        <dbReference type="ARBA" id="ARBA00004123"/>
    </source>
</evidence>
<protein>
    <submittedName>
        <fullName evidence="9">Putative response regulator and transcription factor RR-A-type family</fullName>
    </submittedName>
    <submittedName>
        <fullName evidence="8">Response regulator receiver domain protein</fullName>
    </submittedName>
</protein>
<evidence type="ECO:0000313" key="8">
    <source>
        <dbReference type="EMBL" id="KEH18975.1"/>
    </source>
</evidence>
<dbReference type="Pfam" id="PF00072">
    <property type="entry name" value="Response_reg"/>
    <property type="match status" value="1"/>
</dbReference>
<reference evidence="10" key="3">
    <citation type="submission" date="2015-04" db="UniProtKB">
        <authorList>
            <consortium name="EnsemblPlants"/>
        </authorList>
    </citation>
    <scope>IDENTIFICATION</scope>
    <source>
        <strain evidence="10">cv. Jemalong A17</strain>
    </source>
</reference>
<comment type="caution">
    <text evidence="6">Lacks conserved residue(s) required for the propagation of feature annotation.</text>
</comment>
<reference evidence="8 11" key="2">
    <citation type="journal article" date="2014" name="BMC Genomics">
        <title>An improved genome release (version Mt4.0) for the model legume Medicago truncatula.</title>
        <authorList>
            <person name="Tang H."/>
            <person name="Krishnakumar V."/>
            <person name="Bidwell S."/>
            <person name="Rosen B."/>
            <person name="Chan A."/>
            <person name="Zhou S."/>
            <person name="Gentzbittel L."/>
            <person name="Childs K.L."/>
            <person name="Yandell M."/>
            <person name="Gundlach H."/>
            <person name="Mayer K.F."/>
            <person name="Schwartz D.C."/>
            <person name="Town C.D."/>
        </authorList>
    </citation>
    <scope>GENOME REANNOTATION</scope>
    <source>
        <strain evidence="8">A17</strain>
        <strain evidence="10 11">cv. Jemalong A17</strain>
    </source>
</reference>
<evidence type="ECO:0000256" key="4">
    <source>
        <dbReference type="ARBA" id="ARBA00023163"/>
    </source>
</evidence>
<keyword evidence="4" id="KW-0804">Transcription</keyword>